<keyword evidence="2" id="KW-1133">Transmembrane helix</keyword>
<keyword evidence="2" id="KW-0472">Membrane</keyword>
<feature type="compositionally biased region" description="Basic and acidic residues" evidence="1">
    <location>
        <begin position="187"/>
        <end position="206"/>
    </location>
</feature>
<evidence type="ECO:0000313" key="3">
    <source>
        <dbReference type="EMBL" id="KRP38790.1"/>
    </source>
</evidence>
<feature type="transmembrane region" description="Helical" evidence="2">
    <location>
        <begin position="26"/>
        <end position="46"/>
    </location>
</feature>
<dbReference type="AlphaFoldDB" id="A0A0R2XRZ4"/>
<reference evidence="3 4" key="1">
    <citation type="submission" date="2015-10" db="EMBL/GenBank/DDBJ databases">
        <title>Metagenome-Assembled Genomes uncover a global brackish microbiome.</title>
        <authorList>
            <person name="Hugerth L.W."/>
            <person name="Larsson J."/>
            <person name="Alneberg J."/>
            <person name="Lindh M.V."/>
            <person name="Legrand C."/>
            <person name="Pinhassi J."/>
            <person name="Andersson A.F."/>
        </authorList>
    </citation>
    <scope>NUCLEOTIDE SEQUENCE [LARGE SCALE GENOMIC DNA]</scope>
    <source>
        <strain evidence="3">BACL3 MAG-120531-bin86</strain>
    </source>
</reference>
<sequence length="206" mass="21156">MRFLFLFFIAVPLVEMLLLFEVSDQIGGLSTLGLVVATAVIGVQVLKQQGIATLTRANARLSSGELPAQEIIEGMLLAAAGALLLTPGFITDTLGFVFLAGPLRRLIAARLLRSGLVRAGGGLGAGFSGGSVGGSSGGFSVGFNRRSQSGVSGEHQGFDTSATGSAEGEIIEGEIVREGDSTTLDKGVSEADEKARSSHSSSEENK</sequence>
<feature type="region of interest" description="Disordered" evidence="1">
    <location>
        <begin position="145"/>
        <end position="206"/>
    </location>
</feature>
<dbReference type="NCBIfam" id="NF008528">
    <property type="entry name" value="PRK11463.1-2"/>
    <property type="match status" value="1"/>
</dbReference>
<comment type="caution">
    <text evidence="3">The sequence shown here is derived from an EMBL/GenBank/DDBJ whole genome shotgun (WGS) entry which is preliminary data.</text>
</comment>
<dbReference type="PANTHER" id="PTHR35335">
    <property type="entry name" value="UPF0716 PROTEIN FXSA"/>
    <property type="match status" value="1"/>
</dbReference>
<evidence type="ECO:0000256" key="1">
    <source>
        <dbReference type="SAM" id="MobiDB-lite"/>
    </source>
</evidence>
<dbReference type="EMBL" id="LIDH01000065">
    <property type="protein sequence ID" value="KRP38790.1"/>
    <property type="molecule type" value="Genomic_DNA"/>
</dbReference>
<gene>
    <name evidence="3" type="ORF">ABS26_01385</name>
</gene>
<evidence type="ECO:0008006" key="5">
    <source>
        <dbReference type="Google" id="ProtNLM"/>
    </source>
</evidence>
<dbReference type="PANTHER" id="PTHR35335:SF1">
    <property type="entry name" value="UPF0716 PROTEIN FXSA"/>
    <property type="match status" value="1"/>
</dbReference>
<evidence type="ECO:0000313" key="4">
    <source>
        <dbReference type="Proteomes" id="UP000052124"/>
    </source>
</evidence>
<dbReference type="GO" id="GO:0016020">
    <property type="term" value="C:membrane"/>
    <property type="evidence" value="ECO:0007669"/>
    <property type="project" value="InterPro"/>
</dbReference>
<proteinExistence type="predicted"/>
<dbReference type="Pfam" id="PF04186">
    <property type="entry name" value="FxsA"/>
    <property type="match status" value="1"/>
</dbReference>
<dbReference type="InterPro" id="IPR007313">
    <property type="entry name" value="FxsA"/>
</dbReference>
<accession>A0A0R2XRZ4</accession>
<keyword evidence="2" id="KW-0812">Transmembrane</keyword>
<organism evidence="3 4">
    <name type="scientific">OM182 bacterium BACL3 MAG-120531-bin86</name>
    <dbReference type="NCBI Taxonomy" id="1655628"/>
    <lineage>
        <taxon>Bacteria</taxon>
        <taxon>Pseudomonadati</taxon>
        <taxon>Pseudomonadota</taxon>
        <taxon>Gammaproteobacteria</taxon>
        <taxon>OMG group</taxon>
        <taxon>OM182 clade</taxon>
    </lineage>
</organism>
<dbReference type="Proteomes" id="UP000052124">
    <property type="component" value="Unassembled WGS sequence"/>
</dbReference>
<name>A0A0R2XRZ4_9GAMM</name>
<protein>
    <recommendedName>
        <fullName evidence="5">Exlusion protein FxsA</fullName>
    </recommendedName>
</protein>
<evidence type="ECO:0000256" key="2">
    <source>
        <dbReference type="SAM" id="Phobius"/>
    </source>
</evidence>